<dbReference type="HOGENOM" id="CLU_2830027_0_0_12"/>
<dbReference type="SUPFAM" id="SSF141694">
    <property type="entry name" value="AF2212/PG0164-like"/>
    <property type="match status" value="1"/>
</dbReference>
<dbReference type="Proteomes" id="UP000009223">
    <property type="component" value="Chromosome"/>
</dbReference>
<dbReference type="RefSeq" id="WP_015706741.1">
    <property type="nucleotide sequence ID" value="NC_015578.1"/>
</dbReference>
<organism evidence="1 2">
    <name type="scientific">Treponema primitia (strain ATCC BAA-887 / DSM 12427 / ZAS-2)</name>
    <dbReference type="NCBI Taxonomy" id="545694"/>
    <lineage>
        <taxon>Bacteria</taxon>
        <taxon>Pseudomonadati</taxon>
        <taxon>Spirochaetota</taxon>
        <taxon>Spirochaetia</taxon>
        <taxon>Spirochaetales</taxon>
        <taxon>Treponemataceae</taxon>
        <taxon>Treponema</taxon>
    </lineage>
</organism>
<sequence length="66" mass="7562">MLVISAFFEDRKFVPESPVSVPEKTRATITIEDTSERMAWNEIPRVRAASGRGSLEILREGREERL</sequence>
<reference evidence="2" key="1">
    <citation type="submission" date="2009-12" db="EMBL/GenBank/DDBJ databases">
        <title>Complete sequence of Treponema primitia strain ZAS-2.</title>
        <authorList>
            <person name="Tetu S.G."/>
            <person name="Matson E."/>
            <person name="Ren Q."/>
            <person name="Seshadri R."/>
            <person name="Elbourne L."/>
            <person name="Hassan K.A."/>
            <person name="Durkin A."/>
            <person name="Radune D."/>
            <person name="Mohamoud Y."/>
            <person name="Shay R."/>
            <person name="Jin S."/>
            <person name="Zhang X."/>
            <person name="Lucey K."/>
            <person name="Ballor N.R."/>
            <person name="Ottesen E."/>
            <person name="Rosenthal R."/>
            <person name="Allen A."/>
            <person name="Leadbetter J.R."/>
            <person name="Paulsen I.T."/>
        </authorList>
    </citation>
    <scope>NUCLEOTIDE SEQUENCE [LARGE SCALE GENOMIC DNA]</scope>
    <source>
        <strain evidence="2">ATCC BAA-887 / DSM 12427 / ZAS-2</strain>
    </source>
</reference>
<dbReference type="KEGG" id="tpi:TREPR_3556"/>
<name>F5YIB8_TREPZ</name>
<dbReference type="AlphaFoldDB" id="F5YIB8"/>
<evidence type="ECO:0000313" key="2">
    <source>
        <dbReference type="Proteomes" id="UP000009223"/>
    </source>
</evidence>
<reference evidence="1 2" key="2">
    <citation type="journal article" date="2011" name="ISME J.">
        <title>RNA-seq reveals cooperative metabolic interactions between two termite-gut spirochete species in co-culture.</title>
        <authorList>
            <person name="Rosenthal A.Z."/>
            <person name="Matson E.G."/>
            <person name="Eldar A."/>
            <person name="Leadbetter J.R."/>
        </authorList>
    </citation>
    <scope>NUCLEOTIDE SEQUENCE [LARGE SCALE GENOMIC DNA]</scope>
    <source>
        <strain evidence="2">ATCC BAA-887 / DSM 12427 / ZAS-2</strain>
    </source>
</reference>
<dbReference type="EMBL" id="CP001843">
    <property type="protein sequence ID" value="AEF86076.1"/>
    <property type="molecule type" value="Genomic_DNA"/>
</dbReference>
<keyword evidence="2" id="KW-1185">Reference proteome</keyword>
<evidence type="ECO:0000313" key="1">
    <source>
        <dbReference type="EMBL" id="AEF86076.1"/>
    </source>
</evidence>
<protein>
    <submittedName>
        <fullName evidence="1">Uncharacterized protein</fullName>
    </submittedName>
</protein>
<gene>
    <name evidence="1" type="ordered locus">TREPR_3556</name>
</gene>
<accession>F5YIB8</accession>
<proteinExistence type="predicted"/>